<keyword evidence="1" id="KW-0479">Metal-binding</keyword>
<dbReference type="InterPro" id="IPR050963">
    <property type="entry name" value="Sirohydro_Cobaltochel/CbiX"/>
</dbReference>
<dbReference type="PANTHER" id="PTHR33542">
    <property type="entry name" value="SIROHYDROCHLORIN FERROCHELATASE, CHLOROPLASTIC"/>
    <property type="match status" value="1"/>
</dbReference>
<dbReference type="CDD" id="cd03416">
    <property type="entry name" value="CbiX_SirB_N"/>
    <property type="match status" value="1"/>
</dbReference>
<dbReference type="AlphaFoldDB" id="A0A0W7YUI0"/>
<dbReference type="GO" id="GO:0046872">
    <property type="term" value="F:metal ion binding"/>
    <property type="evidence" value="ECO:0007669"/>
    <property type="project" value="UniProtKB-KW"/>
</dbReference>
<dbReference type="OrthoDB" id="9797895at2"/>
<dbReference type="GeneID" id="83040427"/>
<dbReference type="InterPro" id="IPR002762">
    <property type="entry name" value="CbiX-like"/>
</dbReference>
<keyword evidence="2" id="KW-0456">Lyase</keyword>
<accession>A0A1V3THX1</accession>
<dbReference type="PANTHER" id="PTHR33542:SF3">
    <property type="entry name" value="SIROHYDROCHLORIN FERROCHELATASE, CHLOROPLASTIC"/>
    <property type="match status" value="1"/>
</dbReference>
<dbReference type="RefSeq" id="WP_054067123.1">
    <property type="nucleotide sequence ID" value="NZ_CAUCIF010000021.1"/>
</dbReference>
<organism evidence="4 5">
    <name type="scientific">Comamonas kerstersii</name>
    <dbReference type="NCBI Taxonomy" id="225992"/>
    <lineage>
        <taxon>Bacteria</taxon>
        <taxon>Pseudomonadati</taxon>
        <taxon>Pseudomonadota</taxon>
        <taxon>Betaproteobacteria</taxon>
        <taxon>Burkholderiales</taxon>
        <taxon>Comamonadaceae</taxon>
        <taxon>Comamonas</taxon>
    </lineage>
</organism>
<dbReference type="Pfam" id="PF01903">
    <property type="entry name" value="CbiX"/>
    <property type="match status" value="1"/>
</dbReference>
<dbReference type="Gene3D" id="3.40.50.1400">
    <property type="match status" value="1"/>
</dbReference>
<sequence length="132" mass="14081">MAGAAPLNTDARAGVIFFAHGSRDPLWRQPIEAVAQALKARYPHALCACAYLELTEPDLATAAQGLIAQGCTHITILPMFLGTGRHARNDLPVLVDGLRQQHPAVEFEIATAVGEDPRVTELLAVIAAQYTA</sequence>
<reference evidence="4 5" key="1">
    <citation type="submission" date="2015-12" db="EMBL/GenBank/DDBJ databases">
        <title>Complete genome sequence of a multi-drug resistant strain Acidovorax sp. 12322-1.</title>
        <authorList>
            <person name="Ming D."/>
            <person name="Wang M."/>
            <person name="Hu S."/>
            <person name="Zhou Y."/>
            <person name="Jiang T."/>
        </authorList>
    </citation>
    <scope>NUCLEOTIDE SEQUENCE [LARGE SCALE GENOMIC DNA]</scope>
    <source>
        <strain evidence="4 5">12322-1</strain>
    </source>
</reference>
<keyword evidence="5" id="KW-1185">Reference proteome</keyword>
<dbReference type="Proteomes" id="UP000053300">
    <property type="component" value="Unassembled WGS sequence"/>
</dbReference>
<name>A0A0W7YUI0_9BURK</name>
<evidence type="ECO:0000313" key="6">
    <source>
        <dbReference type="Proteomes" id="UP000242792"/>
    </source>
</evidence>
<dbReference type="GO" id="GO:0016829">
    <property type="term" value="F:lyase activity"/>
    <property type="evidence" value="ECO:0007669"/>
    <property type="project" value="UniProtKB-KW"/>
</dbReference>
<dbReference type="EMBL" id="LPXH01000038">
    <property type="protein sequence ID" value="KUF38805.1"/>
    <property type="molecule type" value="Genomic_DNA"/>
</dbReference>
<evidence type="ECO:0000313" key="5">
    <source>
        <dbReference type="Proteomes" id="UP000053300"/>
    </source>
</evidence>
<reference evidence="3 6" key="2">
    <citation type="submission" date="2017-03" db="EMBL/GenBank/DDBJ databases">
        <title>Rapid Whole Genome Sequencing of Comamonas kerstersii Causing Continuous ambulatory Peritoneal Dialysis-Associated Peritonitis.</title>
        <authorList>
            <person name="Zheng B."/>
        </authorList>
    </citation>
    <scope>NUCLEOTIDE SEQUENCE [LARGE SCALE GENOMIC DNA]</scope>
    <source>
        <strain evidence="3 6">8943</strain>
    </source>
</reference>
<dbReference type="SUPFAM" id="SSF53800">
    <property type="entry name" value="Chelatase"/>
    <property type="match status" value="1"/>
</dbReference>
<protein>
    <submittedName>
        <fullName evidence="4">Cobalamin biosynthesis protein CbiX</fullName>
    </submittedName>
</protein>
<proteinExistence type="predicted"/>
<accession>A0A0W7YUI0</accession>
<dbReference type="STRING" id="225992.B5M06_14005"/>
<evidence type="ECO:0000256" key="1">
    <source>
        <dbReference type="ARBA" id="ARBA00022723"/>
    </source>
</evidence>
<evidence type="ECO:0000256" key="2">
    <source>
        <dbReference type="ARBA" id="ARBA00023239"/>
    </source>
</evidence>
<dbReference type="EMBL" id="CP020121">
    <property type="protein sequence ID" value="AQZ99198.1"/>
    <property type="molecule type" value="Genomic_DNA"/>
</dbReference>
<dbReference type="KEGG" id="cke:B5M06_14005"/>
<evidence type="ECO:0000313" key="4">
    <source>
        <dbReference type="EMBL" id="KUF38805.1"/>
    </source>
</evidence>
<dbReference type="Proteomes" id="UP000242792">
    <property type="component" value="Chromosome"/>
</dbReference>
<evidence type="ECO:0000313" key="3">
    <source>
        <dbReference type="EMBL" id="AQZ99198.1"/>
    </source>
</evidence>
<accession>A0A1V0BGZ1</accession>
<gene>
    <name evidence="4" type="ORF">AS359_07905</name>
    <name evidence="3" type="ORF">B5M06_14005</name>
</gene>